<reference evidence="1 2" key="1">
    <citation type="journal article" date="2015" name="Environ. Microbiol.">
        <title>Genome analyses suggest the presence of polyploidy and recent human-driven expansions in eight global populations of the honeybee pathogen Nosema ceranae.</title>
        <authorList>
            <person name="Pelin A."/>
            <person name="Selman M."/>
            <person name="Aris-Brosou S."/>
            <person name="Farinelli L."/>
            <person name="Corradi N."/>
        </authorList>
    </citation>
    <scope>NUCLEOTIDE SEQUENCE [LARGE SCALE GENOMIC DNA]</scope>
    <source>
        <strain evidence="1 2">PA08 1199</strain>
    </source>
</reference>
<evidence type="ECO:0000313" key="2">
    <source>
        <dbReference type="Proteomes" id="UP000034350"/>
    </source>
</evidence>
<evidence type="ECO:0000313" key="1">
    <source>
        <dbReference type="EMBL" id="KKO75140.1"/>
    </source>
</evidence>
<keyword evidence="2" id="KW-1185">Reference proteome</keyword>
<gene>
    <name evidence="1" type="ORF">AAJ76_300002137</name>
</gene>
<dbReference type="Proteomes" id="UP000034350">
    <property type="component" value="Unassembled WGS sequence"/>
</dbReference>
<name>A0A0F9WEB9_9MICR</name>
<organism evidence="1 2">
    <name type="scientific">Vairimorpha ceranae</name>
    <dbReference type="NCBI Taxonomy" id="40302"/>
    <lineage>
        <taxon>Eukaryota</taxon>
        <taxon>Fungi</taxon>
        <taxon>Fungi incertae sedis</taxon>
        <taxon>Microsporidia</taxon>
        <taxon>Nosematidae</taxon>
        <taxon>Vairimorpha</taxon>
    </lineage>
</organism>
<dbReference type="RefSeq" id="XP_024330882.1">
    <property type="nucleotide sequence ID" value="XM_024475002.1"/>
</dbReference>
<dbReference type="VEuPathDB" id="MicrosporidiaDB:AAJ76_300002137"/>
<dbReference type="OrthoDB" id="10566749at2759"/>
<dbReference type="AlphaFoldDB" id="A0A0F9WEB9"/>
<proteinExistence type="predicted"/>
<dbReference type="GeneID" id="36319933"/>
<protein>
    <submittedName>
        <fullName evidence="1">Uncharacterized protein</fullName>
    </submittedName>
</protein>
<accession>A0A0F9WEB9</accession>
<sequence length="100" mass="11938">MAGREQKLLNIFTNIITTLPILRIRCNSNSKLYNSERFLHRFTWLKCRKKFSLLENTPFYYKKLAVIDVLLIIKLWSAKAKQTTICEFLELGQRFVRKVI</sequence>
<dbReference type="EMBL" id="JPQZ01000030">
    <property type="protein sequence ID" value="KKO75140.1"/>
    <property type="molecule type" value="Genomic_DNA"/>
</dbReference>
<dbReference type="VEuPathDB" id="MicrosporidiaDB:G9O61_00g000070"/>
<comment type="caution">
    <text evidence="1">The sequence shown here is derived from an EMBL/GenBank/DDBJ whole genome shotgun (WGS) entry which is preliminary data.</text>
</comment>